<evidence type="ECO:0000313" key="2">
    <source>
        <dbReference type="Proteomes" id="UP001610563"/>
    </source>
</evidence>
<organism evidence="1 2">
    <name type="scientific">Aspergillus keveii</name>
    <dbReference type="NCBI Taxonomy" id="714993"/>
    <lineage>
        <taxon>Eukaryota</taxon>
        <taxon>Fungi</taxon>
        <taxon>Dikarya</taxon>
        <taxon>Ascomycota</taxon>
        <taxon>Pezizomycotina</taxon>
        <taxon>Eurotiomycetes</taxon>
        <taxon>Eurotiomycetidae</taxon>
        <taxon>Eurotiales</taxon>
        <taxon>Aspergillaceae</taxon>
        <taxon>Aspergillus</taxon>
        <taxon>Aspergillus subgen. Nidulantes</taxon>
    </lineage>
</organism>
<comment type="caution">
    <text evidence="1">The sequence shown here is derived from an EMBL/GenBank/DDBJ whole genome shotgun (WGS) entry which is preliminary data.</text>
</comment>
<name>A0ABR4G7Y6_9EURO</name>
<dbReference type="Proteomes" id="UP001610563">
    <property type="component" value="Unassembled WGS sequence"/>
</dbReference>
<dbReference type="EMBL" id="JBFTWV010000041">
    <property type="protein sequence ID" value="KAL2794804.1"/>
    <property type="molecule type" value="Genomic_DNA"/>
</dbReference>
<protein>
    <submittedName>
        <fullName evidence="1">Uncharacterized protein</fullName>
    </submittedName>
</protein>
<proteinExistence type="predicted"/>
<keyword evidence="2" id="KW-1185">Reference proteome</keyword>
<accession>A0ABR4G7Y6</accession>
<evidence type="ECO:0000313" key="1">
    <source>
        <dbReference type="EMBL" id="KAL2794804.1"/>
    </source>
</evidence>
<reference evidence="1 2" key="1">
    <citation type="submission" date="2024-07" db="EMBL/GenBank/DDBJ databases">
        <title>Section-level genome sequencing and comparative genomics of Aspergillus sections Usti and Cavernicolus.</title>
        <authorList>
            <consortium name="Lawrence Berkeley National Laboratory"/>
            <person name="Nybo J.L."/>
            <person name="Vesth T.C."/>
            <person name="Theobald S."/>
            <person name="Frisvad J.C."/>
            <person name="Larsen T.O."/>
            <person name="Kjaerboelling I."/>
            <person name="Rothschild-Mancinelli K."/>
            <person name="Lyhne E.K."/>
            <person name="Kogle M.E."/>
            <person name="Barry K."/>
            <person name="Clum A."/>
            <person name="Na H."/>
            <person name="Ledsgaard L."/>
            <person name="Lin J."/>
            <person name="Lipzen A."/>
            <person name="Kuo A."/>
            <person name="Riley R."/>
            <person name="Mondo S."/>
            <person name="Labutti K."/>
            <person name="Haridas S."/>
            <person name="Pangalinan J."/>
            <person name="Salamov A.A."/>
            <person name="Simmons B.A."/>
            <person name="Magnuson J.K."/>
            <person name="Chen J."/>
            <person name="Drula E."/>
            <person name="Henrissat B."/>
            <person name="Wiebenga A."/>
            <person name="Lubbers R.J."/>
            <person name="Gomes A.C."/>
            <person name="Makela M.R."/>
            <person name="Stajich J."/>
            <person name="Grigoriev I.V."/>
            <person name="Mortensen U.H."/>
            <person name="De Vries R.P."/>
            <person name="Baker S.E."/>
            <person name="Andersen M.R."/>
        </authorList>
    </citation>
    <scope>NUCLEOTIDE SEQUENCE [LARGE SCALE GENOMIC DNA]</scope>
    <source>
        <strain evidence="1 2">CBS 209.92</strain>
    </source>
</reference>
<gene>
    <name evidence="1" type="ORF">BJX66DRAFT_337594</name>
</gene>
<sequence>MVLLSRDRASRLQNLQTSTRRTPDLQSDFCMGLDATTRAIQQVSDQEIAEPTVLAKTFKLYTGGVLPLDTLVILQRNTLLASLVREAANEAGWLAGWICLAQACPDSGIHPQLLDDVCLGVDVYNNIRASDKPRKYETDLHFSVVSQPQWNSLTECGLKTIGGDGWKADSVYKQAVRDWMCPEDLVMGPCPIYGWMGQCKKVENLPDASTANYYWTSQLLGIVDYDMDKDTKVIPGGIGNAIRRTAQVAAGSGDARMRGLGWCGLLTVDQQLFTREMQVKWVREGKGSRLIGPSNIPPADFSIACYSDCAALGPFACNSARELIQSRKTMFGAVLLGNLHDLVFDIGYSSRISGAAYADATGAFEFDGPQAWLVGLLDGIAEKILRGPEDQNASYGDNSLCVTAMWSIFNVRYRAWERFVKYTRLLQRSKSPKAAAILRRAQEGMVFVPGKDIEQDLGDAWAMAVDPQSAAKLKPRCAHTRVYLLRNGQNHETKTTKTSSLAPPSDLCQTCRLKFTLAFNTPQDRIQAIPGLPESVTNSEPIQLATTIRRAALWAATSSECCDSCACQIGLWANEVSDRVLVALMKIEKEISNREWLLQNYFAGCVAFSPLRLITITTGFDLVAKISYETEAMGERDNNH</sequence>